<evidence type="ECO:0000313" key="2">
    <source>
        <dbReference type="Proteomes" id="UP001281147"/>
    </source>
</evidence>
<comment type="caution">
    <text evidence="1">The sequence shown here is derived from an EMBL/GenBank/DDBJ whole genome shotgun (WGS) entry which is preliminary data.</text>
</comment>
<gene>
    <name evidence="1" type="ORF">LTR37_016915</name>
</gene>
<dbReference type="EMBL" id="JAUTXU010000209">
    <property type="protein sequence ID" value="KAK3698588.1"/>
    <property type="molecule type" value="Genomic_DNA"/>
</dbReference>
<keyword evidence="2" id="KW-1185">Reference proteome</keyword>
<organism evidence="1 2">
    <name type="scientific">Vermiconidia calcicola</name>
    <dbReference type="NCBI Taxonomy" id="1690605"/>
    <lineage>
        <taxon>Eukaryota</taxon>
        <taxon>Fungi</taxon>
        <taxon>Dikarya</taxon>
        <taxon>Ascomycota</taxon>
        <taxon>Pezizomycotina</taxon>
        <taxon>Dothideomycetes</taxon>
        <taxon>Dothideomycetidae</taxon>
        <taxon>Mycosphaerellales</taxon>
        <taxon>Extremaceae</taxon>
        <taxon>Vermiconidia</taxon>
    </lineage>
</organism>
<accession>A0ACC3MMH1</accession>
<evidence type="ECO:0000313" key="1">
    <source>
        <dbReference type="EMBL" id="KAK3698588.1"/>
    </source>
</evidence>
<protein>
    <submittedName>
        <fullName evidence="1">Uncharacterized protein</fullName>
    </submittedName>
</protein>
<dbReference type="Proteomes" id="UP001281147">
    <property type="component" value="Unassembled WGS sequence"/>
</dbReference>
<reference evidence="1" key="1">
    <citation type="submission" date="2023-07" db="EMBL/GenBank/DDBJ databases">
        <title>Black Yeasts Isolated from many extreme environments.</title>
        <authorList>
            <person name="Coleine C."/>
            <person name="Stajich J.E."/>
            <person name="Selbmann L."/>
        </authorList>
    </citation>
    <scope>NUCLEOTIDE SEQUENCE</scope>
    <source>
        <strain evidence="1">CCFEE 5714</strain>
    </source>
</reference>
<proteinExistence type="predicted"/>
<name>A0ACC3MMH1_9PEZI</name>
<sequence>MAEPTDEVLLQHAIGNTPPSMYYFPNFITVEEEERILNKIPANKWISLSRRRLQAVPARLTASNTLVASTGLPDWLVKPVAERLDGLGVFKDAPHGTVNHCLINEYLPGQGITPHEDGATYHPVVATVSLGGSIVLDVTEKAALHRTDGASDGRKAWRILQEPCSLLVTTGSAYRDTLHGIADVEEDSVLNENTVANWSLLGDKEKLVANGERNERTMRVSLTYRDVLKVSNIGSKIFGKPKS</sequence>